<organism evidence="4 5">
    <name type="scientific">Geothermobacter hydrogeniphilus</name>
    <dbReference type="NCBI Taxonomy" id="1969733"/>
    <lineage>
        <taxon>Bacteria</taxon>
        <taxon>Pseudomonadati</taxon>
        <taxon>Thermodesulfobacteriota</taxon>
        <taxon>Desulfuromonadia</taxon>
        <taxon>Desulfuromonadales</taxon>
        <taxon>Geothermobacteraceae</taxon>
        <taxon>Geothermobacter</taxon>
    </lineage>
</organism>
<dbReference type="PROSITE" id="PS51257">
    <property type="entry name" value="PROKAR_LIPOPROTEIN"/>
    <property type="match status" value="1"/>
</dbReference>
<dbReference type="AlphaFoldDB" id="A0A2K2H662"/>
<dbReference type="EMBL" id="PPFX01000053">
    <property type="protein sequence ID" value="PNU18730.1"/>
    <property type="molecule type" value="Genomic_DNA"/>
</dbReference>
<dbReference type="Pfam" id="PF17170">
    <property type="entry name" value="DUF5128"/>
    <property type="match status" value="1"/>
</dbReference>
<dbReference type="PANTHER" id="PTHR24104:SF25">
    <property type="entry name" value="PROTEIN LIN-41"/>
    <property type="match status" value="1"/>
</dbReference>
<dbReference type="InterPro" id="IPR050952">
    <property type="entry name" value="TRIM-NHL_E3_ligases"/>
</dbReference>
<dbReference type="InterPro" id="IPR001258">
    <property type="entry name" value="NHL_repeat"/>
</dbReference>
<evidence type="ECO:0000256" key="3">
    <source>
        <dbReference type="SAM" id="SignalP"/>
    </source>
</evidence>
<feature type="repeat" description="NHL" evidence="2">
    <location>
        <begin position="162"/>
        <end position="200"/>
    </location>
</feature>
<dbReference type="SUPFAM" id="SSF63829">
    <property type="entry name" value="Calcium-dependent phosphotriesterase"/>
    <property type="match status" value="1"/>
</dbReference>
<dbReference type="Proteomes" id="UP000236340">
    <property type="component" value="Unassembled WGS sequence"/>
</dbReference>
<evidence type="ECO:0000313" key="4">
    <source>
        <dbReference type="EMBL" id="PNU18730.1"/>
    </source>
</evidence>
<dbReference type="Gene3D" id="2.120.10.30">
    <property type="entry name" value="TolB, C-terminal domain"/>
    <property type="match status" value="2"/>
</dbReference>
<feature type="repeat" description="NHL" evidence="2">
    <location>
        <begin position="254"/>
        <end position="295"/>
    </location>
</feature>
<dbReference type="GO" id="GO:0000209">
    <property type="term" value="P:protein polyubiquitination"/>
    <property type="evidence" value="ECO:0007669"/>
    <property type="project" value="TreeGrafter"/>
</dbReference>
<reference evidence="4 5" key="1">
    <citation type="journal article" date="2018" name="Genome Announc.">
        <title>Genome Sequence of Geothermobacter sp. HR-1 Iron Reducer from the Loihi Seamount.</title>
        <authorList>
            <person name="Smith H."/>
            <person name="Abuyen K."/>
            <person name="Tremblay J."/>
            <person name="Savalia P."/>
            <person name="Perez-Rodriguez I."/>
            <person name="Emerson D."/>
            <person name="Tully B."/>
            <person name="Amend J."/>
        </authorList>
    </citation>
    <scope>NUCLEOTIDE SEQUENCE [LARGE SCALE GENOMIC DNA]</scope>
    <source>
        <strain evidence="4 5">HR-1</strain>
    </source>
</reference>
<feature type="repeat" description="NHL" evidence="2">
    <location>
        <begin position="204"/>
        <end position="247"/>
    </location>
</feature>
<feature type="chain" id="PRO_5014459138" description="NHL repeat-containing protein" evidence="3">
    <location>
        <begin position="32"/>
        <end position="376"/>
    </location>
</feature>
<feature type="signal peptide" evidence="3">
    <location>
        <begin position="1"/>
        <end position="31"/>
    </location>
</feature>
<feature type="repeat" description="NHL" evidence="2">
    <location>
        <begin position="127"/>
        <end position="157"/>
    </location>
</feature>
<dbReference type="PANTHER" id="PTHR24104">
    <property type="entry name" value="E3 UBIQUITIN-PROTEIN LIGASE NHLRC1-RELATED"/>
    <property type="match status" value="1"/>
</dbReference>
<evidence type="ECO:0000256" key="2">
    <source>
        <dbReference type="PROSITE-ProRule" id="PRU00504"/>
    </source>
</evidence>
<dbReference type="GO" id="GO:0008270">
    <property type="term" value="F:zinc ion binding"/>
    <property type="evidence" value="ECO:0007669"/>
    <property type="project" value="UniProtKB-KW"/>
</dbReference>
<keyword evidence="3" id="KW-0732">Signal</keyword>
<dbReference type="GO" id="GO:0043161">
    <property type="term" value="P:proteasome-mediated ubiquitin-dependent protein catabolic process"/>
    <property type="evidence" value="ECO:0007669"/>
    <property type="project" value="TreeGrafter"/>
</dbReference>
<comment type="caution">
    <text evidence="4">The sequence shown here is derived from an EMBL/GenBank/DDBJ whole genome shotgun (WGS) entry which is preliminary data.</text>
</comment>
<gene>
    <name evidence="4" type="ORF">C2E25_16090</name>
</gene>
<sequence length="376" mass="41609">MKVSLRRFCHKYGCWLLLPVLLLAGCSPAAAPRKRFFWPIGTGQPRIEYLNYYLGEQDLKRGVENPFSDAVFGKERPVPVFQQPHAIAVKNGQVLVSDLIVKKVIVLDFSQKKIRYLKDAKGRDYLFRRPIGIAVAPRGTVLVVDAIEHRVDVFSATDAYLKSFGKNHLSRPTGIAVSPDGQQVWVVDTGAHRLVHFDGNGNYLGEMGGRGVAPGMFNFPLDADFDAEGNLYVLDAMNARVQVFSPQGKFLRAFGGRGTQRGLFRIPKSLAVSRTSGLIYVTDSMANDFIVFDLQGRLLLTVGGHYASNLSKVVPGGMNLPKAIAVDKQDGIWVVDGLNRMVHRFQYLTPAYLEKHPILPGERLVPTAVFKSTPAK</sequence>
<dbReference type="Pfam" id="PF01436">
    <property type="entry name" value="NHL"/>
    <property type="match status" value="1"/>
</dbReference>
<dbReference type="PROSITE" id="PS51125">
    <property type="entry name" value="NHL"/>
    <property type="match status" value="4"/>
</dbReference>
<proteinExistence type="predicted"/>
<protein>
    <recommendedName>
        <fullName evidence="6">NHL repeat-containing protein</fullName>
    </recommendedName>
</protein>
<accession>A0A2K2H662</accession>
<evidence type="ECO:0000313" key="5">
    <source>
        <dbReference type="Proteomes" id="UP000236340"/>
    </source>
</evidence>
<evidence type="ECO:0008006" key="6">
    <source>
        <dbReference type="Google" id="ProtNLM"/>
    </source>
</evidence>
<dbReference type="GO" id="GO:0061630">
    <property type="term" value="F:ubiquitin protein ligase activity"/>
    <property type="evidence" value="ECO:0007669"/>
    <property type="project" value="TreeGrafter"/>
</dbReference>
<dbReference type="InterPro" id="IPR011042">
    <property type="entry name" value="6-blade_b-propeller_TolB-like"/>
</dbReference>
<keyword evidence="1" id="KW-0677">Repeat</keyword>
<name>A0A2K2H662_9BACT</name>
<evidence type="ECO:0000256" key="1">
    <source>
        <dbReference type="ARBA" id="ARBA00022737"/>
    </source>
</evidence>